<accession>A0A3S3AJ45</accession>
<keyword evidence="5" id="KW-0804">Transcription</keyword>
<keyword evidence="9" id="KW-1185">Reference proteome</keyword>
<dbReference type="PANTHER" id="PTHR43133:SF62">
    <property type="entry name" value="RNA POLYMERASE SIGMA FACTOR SIGZ"/>
    <property type="match status" value="1"/>
</dbReference>
<dbReference type="GO" id="GO:0006352">
    <property type="term" value="P:DNA-templated transcription initiation"/>
    <property type="evidence" value="ECO:0007669"/>
    <property type="project" value="InterPro"/>
</dbReference>
<evidence type="ECO:0000256" key="1">
    <source>
        <dbReference type="ARBA" id="ARBA00010641"/>
    </source>
</evidence>
<dbReference type="EMBL" id="RKLO01000004">
    <property type="protein sequence ID" value="RVW01869.1"/>
    <property type="molecule type" value="Genomic_DNA"/>
</dbReference>
<dbReference type="GO" id="GO:0003677">
    <property type="term" value="F:DNA binding"/>
    <property type="evidence" value="ECO:0007669"/>
    <property type="project" value="UniProtKB-KW"/>
</dbReference>
<dbReference type="InterPro" id="IPR039425">
    <property type="entry name" value="RNA_pol_sigma-70-like"/>
</dbReference>
<dbReference type="InterPro" id="IPR013324">
    <property type="entry name" value="RNA_pol_sigma_r3/r4-like"/>
</dbReference>
<sequence>MVSNGSADGKATAGDLWRDFGASLRQFVARRVNNADDVDEIVQETFLRLHAKIDDIDDPARWIYRVARNSIIDFYRSAPRRREVPSDPAVTIDLLPELDDATNDDDVWQEFVACVDPLLSGLSDADREAVSLVDMQGHSQTEVAGELGLSVSGMKSRVQRARRKMLSALEECCEIEIDARGRPIGMTRRPDGESPC</sequence>
<dbReference type="RefSeq" id="WP_127954016.1">
    <property type="nucleotide sequence ID" value="NZ_RKLO01000004.1"/>
</dbReference>
<dbReference type="AlphaFoldDB" id="A0A3S3AJ45"/>
<keyword evidence="4" id="KW-0238">DNA-binding</keyword>
<evidence type="ECO:0000259" key="7">
    <source>
        <dbReference type="Pfam" id="PF08281"/>
    </source>
</evidence>
<name>A0A3S3AJ45_9NOCA</name>
<organism evidence="8 9">
    <name type="scientific">Rhodococcus xishaensis</name>
    <dbReference type="NCBI Taxonomy" id="2487364"/>
    <lineage>
        <taxon>Bacteria</taxon>
        <taxon>Bacillati</taxon>
        <taxon>Actinomycetota</taxon>
        <taxon>Actinomycetes</taxon>
        <taxon>Mycobacteriales</taxon>
        <taxon>Nocardiaceae</taxon>
        <taxon>Rhodococcus</taxon>
    </lineage>
</organism>
<evidence type="ECO:0000256" key="2">
    <source>
        <dbReference type="ARBA" id="ARBA00023015"/>
    </source>
</evidence>
<evidence type="ECO:0000259" key="6">
    <source>
        <dbReference type="Pfam" id="PF04542"/>
    </source>
</evidence>
<gene>
    <name evidence="8" type="ORF">EGT50_10360</name>
</gene>
<comment type="similarity">
    <text evidence="1">Belongs to the sigma-70 factor family. ECF subfamily.</text>
</comment>
<evidence type="ECO:0000256" key="3">
    <source>
        <dbReference type="ARBA" id="ARBA00023082"/>
    </source>
</evidence>
<reference evidence="8 9" key="1">
    <citation type="submission" date="2018-11" db="EMBL/GenBank/DDBJ databases">
        <title>Rhodococcus spongicola sp. nov. and Rhodococcus xishaensis sp. nov. from marine sponges.</title>
        <authorList>
            <person name="Li L."/>
            <person name="Lin H.W."/>
        </authorList>
    </citation>
    <scope>NUCLEOTIDE SEQUENCE [LARGE SCALE GENOMIC DNA]</scope>
    <source>
        <strain evidence="8 9">LHW51113</strain>
    </source>
</reference>
<dbReference type="InterPro" id="IPR036388">
    <property type="entry name" value="WH-like_DNA-bd_sf"/>
</dbReference>
<dbReference type="Pfam" id="PF04542">
    <property type="entry name" value="Sigma70_r2"/>
    <property type="match status" value="1"/>
</dbReference>
<evidence type="ECO:0000256" key="4">
    <source>
        <dbReference type="ARBA" id="ARBA00023125"/>
    </source>
</evidence>
<evidence type="ECO:0000256" key="5">
    <source>
        <dbReference type="ARBA" id="ARBA00023163"/>
    </source>
</evidence>
<dbReference type="Proteomes" id="UP000283479">
    <property type="component" value="Unassembled WGS sequence"/>
</dbReference>
<keyword evidence="3" id="KW-0731">Sigma factor</keyword>
<feature type="domain" description="RNA polymerase sigma-70 region 2" evidence="6">
    <location>
        <begin position="18"/>
        <end position="79"/>
    </location>
</feature>
<dbReference type="InterPro" id="IPR013325">
    <property type="entry name" value="RNA_pol_sigma_r2"/>
</dbReference>
<dbReference type="OrthoDB" id="9803470at2"/>
<dbReference type="NCBIfam" id="TIGR02937">
    <property type="entry name" value="sigma70-ECF"/>
    <property type="match status" value="1"/>
</dbReference>
<feature type="domain" description="RNA polymerase sigma factor 70 region 4 type 2" evidence="7">
    <location>
        <begin position="118"/>
        <end position="165"/>
    </location>
</feature>
<dbReference type="Pfam" id="PF08281">
    <property type="entry name" value="Sigma70_r4_2"/>
    <property type="match status" value="1"/>
</dbReference>
<dbReference type="InterPro" id="IPR007627">
    <property type="entry name" value="RNA_pol_sigma70_r2"/>
</dbReference>
<keyword evidence="2" id="KW-0805">Transcription regulation</keyword>
<proteinExistence type="inferred from homology"/>
<dbReference type="CDD" id="cd06171">
    <property type="entry name" value="Sigma70_r4"/>
    <property type="match status" value="1"/>
</dbReference>
<dbReference type="InterPro" id="IPR014284">
    <property type="entry name" value="RNA_pol_sigma-70_dom"/>
</dbReference>
<comment type="caution">
    <text evidence="8">The sequence shown here is derived from an EMBL/GenBank/DDBJ whole genome shotgun (WGS) entry which is preliminary data.</text>
</comment>
<dbReference type="PANTHER" id="PTHR43133">
    <property type="entry name" value="RNA POLYMERASE ECF-TYPE SIGMA FACTO"/>
    <property type="match status" value="1"/>
</dbReference>
<dbReference type="InterPro" id="IPR013249">
    <property type="entry name" value="RNA_pol_sigma70_r4_t2"/>
</dbReference>
<evidence type="ECO:0000313" key="9">
    <source>
        <dbReference type="Proteomes" id="UP000283479"/>
    </source>
</evidence>
<dbReference type="SUPFAM" id="SSF88946">
    <property type="entry name" value="Sigma2 domain of RNA polymerase sigma factors"/>
    <property type="match status" value="1"/>
</dbReference>
<dbReference type="SUPFAM" id="SSF88659">
    <property type="entry name" value="Sigma3 and sigma4 domains of RNA polymerase sigma factors"/>
    <property type="match status" value="1"/>
</dbReference>
<evidence type="ECO:0000313" key="8">
    <source>
        <dbReference type="EMBL" id="RVW01869.1"/>
    </source>
</evidence>
<dbReference type="GO" id="GO:0016987">
    <property type="term" value="F:sigma factor activity"/>
    <property type="evidence" value="ECO:0007669"/>
    <property type="project" value="UniProtKB-KW"/>
</dbReference>
<protein>
    <submittedName>
        <fullName evidence="8">Sigma-70 family RNA polymerase sigma factor</fullName>
    </submittedName>
</protein>
<dbReference type="Gene3D" id="1.10.1740.10">
    <property type="match status" value="1"/>
</dbReference>
<dbReference type="Gene3D" id="1.10.10.10">
    <property type="entry name" value="Winged helix-like DNA-binding domain superfamily/Winged helix DNA-binding domain"/>
    <property type="match status" value="1"/>
</dbReference>